<protein>
    <submittedName>
        <fullName evidence="2">Uncharacterized protein</fullName>
    </submittedName>
</protein>
<reference evidence="2 3" key="1">
    <citation type="submission" date="2018-08" db="EMBL/GenBank/DDBJ databases">
        <authorList>
            <person name="Lorentzen P. G. S. M."/>
        </authorList>
    </citation>
    <scope>NUCLEOTIDE SEQUENCE [LARGE SCALE GENOMIC DNA]</scope>
    <source>
        <strain evidence="2 3">CRBO_1381</strain>
    </source>
</reference>
<name>A0AAQ2ZF02_OENOE</name>
<evidence type="ECO:0000256" key="1">
    <source>
        <dbReference type="SAM" id="MobiDB-lite"/>
    </source>
</evidence>
<sequence length="31" mass="3608">MIYRLAISESPDKTPGSENNTHQQKKYISDR</sequence>
<dbReference type="EMBL" id="LR031358">
    <property type="protein sequence ID" value="VDB97748.1"/>
    <property type="molecule type" value="Genomic_DNA"/>
</dbReference>
<gene>
    <name evidence="2" type="ORF">OENI_0680</name>
</gene>
<feature type="region of interest" description="Disordered" evidence="1">
    <location>
        <begin position="1"/>
        <end position="31"/>
    </location>
</feature>
<evidence type="ECO:0000313" key="3">
    <source>
        <dbReference type="Proteomes" id="UP000294726"/>
    </source>
</evidence>
<organism evidence="2 3">
    <name type="scientific">Oenococcus oeni</name>
    <name type="common">Leuconostoc oenos</name>
    <dbReference type="NCBI Taxonomy" id="1247"/>
    <lineage>
        <taxon>Bacteria</taxon>
        <taxon>Bacillati</taxon>
        <taxon>Bacillota</taxon>
        <taxon>Bacilli</taxon>
        <taxon>Lactobacillales</taxon>
        <taxon>Lactobacillaceae</taxon>
        <taxon>Oenococcus</taxon>
    </lineage>
</organism>
<accession>A0AAQ2ZF02</accession>
<proteinExistence type="predicted"/>
<dbReference type="AlphaFoldDB" id="A0AAQ2ZF02"/>
<evidence type="ECO:0000313" key="2">
    <source>
        <dbReference type="EMBL" id="VDB97748.1"/>
    </source>
</evidence>
<dbReference type="Proteomes" id="UP000294726">
    <property type="component" value="Chromosome"/>
</dbReference>